<feature type="transmembrane region" description="Helical" evidence="1">
    <location>
        <begin position="20"/>
        <end position="37"/>
    </location>
</feature>
<evidence type="ECO:0000256" key="1">
    <source>
        <dbReference type="SAM" id="Phobius"/>
    </source>
</evidence>
<keyword evidence="1" id="KW-1133">Transmembrane helix</keyword>
<feature type="transmembrane region" description="Helical" evidence="1">
    <location>
        <begin position="101"/>
        <end position="121"/>
    </location>
</feature>
<accession>A0ABN6CWK4</accession>
<keyword evidence="1" id="KW-0812">Transmembrane</keyword>
<protein>
    <recommendedName>
        <fullName evidence="2">VTT domain-containing protein</fullName>
    </recommendedName>
</protein>
<feature type="domain" description="VTT" evidence="2">
    <location>
        <begin position="55"/>
        <end position="156"/>
    </location>
</feature>
<dbReference type="Proteomes" id="UP001054820">
    <property type="component" value="Chromosome"/>
</dbReference>
<feature type="transmembrane region" description="Helical" evidence="1">
    <location>
        <begin position="171"/>
        <end position="189"/>
    </location>
</feature>
<evidence type="ECO:0000313" key="4">
    <source>
        <dbReference type="Proteomes" id="UP001054820"/>
    </source>
</evidence>
<organism evidence="3 4">
    <name type="scientific">Thiomicrorhabdus immobilis</name>
    <dbReference type="NCBI Taxonomy" id="2791037"/>
    <lineage>
        <taxon>Bacteria</taxon>
        <taxon>Pseudomonadati</taxon>
        <taxon>Pseudomonadota</taxon>
        <taxon>Gammaproteobacteria</taxon>
        <taxon>Thiotrichales</taxon>
        <taxon>Piscirickettsiaceae</taxon>
        <taxon>Thiomicrorhabdus</taxon>
    </lineage>
</organism>
<proteinExistence type="predicted"/>
<evidence type="ECO:0000259" key="2">
    <source>
        <dbReference type="Pfam" id="PF09335"/>
    </source>
</evidence>
<dbReference type="EMBL" id="AP024202">
    <property type="protein sequence ID" value="BCN93411.1"/>
    <property type="molecule type" value="Genomic_DNA"/>
</dbReference>
<dbReference type="PANTHER" id="PTHR42709">
    <property type="entry name" value="ALKALINE PHOSPHATASE LIKE PROTEIN"/>
    <property type="match status" value="1"/>
</dbReference>
<dbReference type="InterPro" id="IPR032816">
    <property type="entry name" value="VTT_dom"/>
</dbReference>
<reference evidence="3" key="1">
    <citation type="journal article" date="2022" name="Arch. Microbiol.">
        <title>Thiomicrorhabdus immobilis sp. nov., a mesophilic sulfur-oxidizing bacterium isolated from sediment of a brackish lake in northern Japan.</title>
        <authorList>
            <person name="Kojima H."/>
            <person name="Mochizuki J."/>
            <person name="Kanda M."/>
            <person name="Watanabe T."/>
            <person name="Fukui M."/>
        </authorList>
    </citation>
    <scope>NUCLEOTIDE SEQUENCE</scope>
    <source>
        <strain evidence="3">Am19</strain>
    </source>
</reference>
<feature type="transmembrane region" description="Helical" evidence="1">
    <location>
        <begin position="57"/>
        <end position="80"/>
    </location>
</feature>
<evidence type="ECO:0000313" key="3">
    <source>
        <dbReference type="EMBL" id="BCN93411.1"/>
    </source>
</evidence>
<dbReference type="PANTHER" id="PTHR42709:SF11">
    <property type="entry name" value="DEDA FAMILY PROTEIN"/>
    <property type="match status" value="1"/>
</dbReference>
<sequence length="195" mass="22056">MKIFTTLYDKALQWSKHEKAPIYLGGLSFAESSFFPIPPDVMLMPMSLAQPQKAFYYAWLTTIFSILGGVLGYAIGYWAMDLLMPSIEALGYQDKIIQINQWFSEYGVWIVFIAGFSPVPYKLFTITAGASAMAFVPFVIASFIGRGARFFLVAGLMRWGGEKMETTVRKWVDWIGWGLVVLVLIYIGFKMLSNH</sequence>
<feature type="transmembrane region" description="Helical" evidence="1">
    <location>
        <begin position="133"/>
        <end position="159"/>
    </location>
</feature>
<keyword evidence="1" id="KW-0472">Membrane</keyword>
<dbReference type="RefSeq" id="WP_237260517.1">
    <property type="nucleotide sequence ID" value="NZ_AP024202.1"/>
</dbReference>
<gene>
    <name evidence="3" type="ORF">THMIRHAM_11960</name>
</gene>
<keyword evidence="4" id="KW-1185">Reference proteome</keyword>
<dbReference type="InterPro" id="IPR051311">
    <property type="entry name" value="DedA_domain"/>
</dbReference>
<name>A0ABN6CWK4_9GAMM</name>
<dbReference type="Pfam" id="PF09335">
    <property type="entry name" value="VTT_dom"/>
    <property type="match status" value="1"/>
</dbReference>